<organism evidence="2 3">
    <name type="scientific">Lactonifactor longoviformis DSM 17459</name>
    <dbReference type="NCBI Taxonomy" id="1122155"/>
    <lineage>
        <taxon>Bacteria</taxon>
        <taxon>Bacillati</taxon>
        <taxon>Bacillota</taxon>
        <taxon>Clostridia</taxon>
        <taxon>Eubacteriales</taxon>
        <taxon>Clostridiaceae</taxon>
        <taxon>Lactonifactor</taxon>
    </lineage>
</organism>
<reference evidence="2 3" key="1">
    <citation type="submission" date="2016-11" db="EMBL/GenBank/DDBJ databases">
        <authorList>
            <person name="Jaros S."/>
            <person name="Januszkiewicz K."/>
            <person name="Wedrychowicz H."/>
        </authorList>
    </citation>
    <scope>NUCLEOTIDE SEQUENCE [LARGE SCALE GENOMIC DNA]</scope>
    <source>
        <strain evidence="2 3">DSM 17459</strain>
    </source>
</reference>
<dbReference type="InterPro" id="IPR052024">
    <property type="entry name" value="Methanogen_methyltrans"/>
</dbReference>
<dbReference type="EMBL" id="FQVI01000003">
    <property type="protein sequence ID" value="SHE60335.1"/>
    <property type="molecule type" value="Genomic_DNA"/>
</dbReference>
<name>A0A1M4UUH8_9CLOT</name>
<dbReference type="PANTHER" id="PTHR47099:SF1">
    <property type="entry name" value="METHYLCOBAMIDE:COM METHYLTRANSFERASE MTBA"/>
    <property type="match status" value="1"/>
</dbReference>
<evidence type="ECO:0000313" key="2">
    <source>
        <dbReference type="EMBL" id="SHE60335.1"/>
    </source>
</evidence>
<gene>
    <name evidence="2" type="ORF">SAMN02745158_00988</name>
</gene>
<dbReference type="AlphaFoldDB" id="A0A1M4UUH8"/>
<dbReference type="Gene3D" id="3.20.20.210">
    <property type="match status" value="1"/>
</dbReference>
<evidence type="ECO:0000259" key="1">
    <source>
        <dbReference type="Pfam" id="PF01208"/>
    </source>
</evidence>
<accession>A0A1M4UUH8</accession>
<dbReference type="InterPro" id="IPR000257">
    <property type="entry name" value="Uroporphyrinogen_deCOase"/>
</dbReference>
<dbReference type="STRING" id="1122155.SAMN02745158_00988"/>
<evidence type="ECO:0000313" key="3">
    <source>
        <dbReference type="Proteomes" id="UP000184245"/>
    </source>
</evidence>
<dbReference type="Pfam" id="PF01208">
    <property type="entry name" value="URO-D"/>
    <property type="match status" value="1"/>
</dbReference>
<proteinExistence type="predicted"/>
<sequence length="361" mass="41789">MNSRERVQAVLTGKPADRLPVDFHFADDTALQVFAGHYGMEEEEFLTYLENDVRHLYVMDEIELFLQNKSLMKYAFDHGFAYPNPEDPDLCFDQWGIGWNMVSDGQLPVSSPLKDWEGLDKIQAPNPTRKENFYVVDTNIQGYIDRNLSVDVAQYFGPFEKGYLIRGFEDFMMDMYEETEKVEILLDRITQYRVEMAEEICRRGVTYGHSGDDFGTQGGPIMSLPLWRKLYKPRLEQIWGVYKRHGLPVVHHSCGDCEQFLDEMIEIGLDAIHPVQAAAMDIRELSRRYGSRLVFYGGFDTQDTLTFGTPEQVKSNVKETIETLGQYGRMFCAPINIMRNVPLKNFEALVESVHQYRYAEN</sequence>
<dbReference type="OrthoDB" id="9815759at2"/>
<feature type="domain" description="Uroporphyrinogen decarboxylase (URO-D)" evidence="1">
    <location>
        <begin position="95"/>
        <end position="356"/>
    </location>
</feature>
<dbReference type="Proteomes" id="UP000184245">
    <property type="component" value="Unassembled WGS sequence"/>
</dbReference>
<dbReference type="SUPFAM" id="SSF51726">
    <property type="entry name" value="UROD/MetE-like"/>
    <property type="match status" value="1"/>
</dbReference>
<dbReference type="PANTHER" id="PTHR47099">
    <property type="entry name" value="METHYLCOBAMIDE:COM METHYLTRANSFERASE MTBA"/>
    <property type="match status" value="1"/>
</dbReference>
<dbReference type="GO" id="GO:0006779">
    <property type="term" value="P:porphyrin-containing compound biosynthetic process"/>
    <property type="evidence" value="ECO:0007669"/>
    <property type="project" value="InterPro"/>
</dbReference>
<dbReference type="RefSeq" id="WP_072849504.1">
    <property type="nucleotide sequence ID" value="NZ_FQVI01000003.1"/>
</dbReference>
<dbReference type="GO" id="GO:0004853">
    <property type="term" value="F:uroporphyrinogen decarboxylase activity"/>
    <property type="evidence" value="ECO:0007669"/>
    <property type="project" value="InterPro"/>
</dbReference>
<keyword evidence="3" id="KW-1185">Reference proteome</keyword>
<protein>
    <submittedName>
        <fullName evidence="2">Uroporphyrinogen decarboxylase (URO-D)</fullName>
    </submittedName>
</protein>
<dbReference type="InterPro" id="IPR038071">
    <property type="entry name" value="UROD/MetE-like_sf"/>
</dbReference>